<dbReference type="Proteomes" id="UP001652680">
    <property type="component" value="Unassembled WGS sequence"/>
</dbReference>
<reference evidence="2" key="1">
    <citation type="journal article" date="2021" name="Elife">
        <title>Highly contiguous assemblies of 101 drosophilid genomes.</title>
        <authorList>
            <person name="Kim B.Y."/>
            <person name="Wang J.R."/>
            <person name="Miller D.E."/>
            <person name="Barmina O."/>
            <person name="Delaney E."/>
            <person name="Thompson A."/>
            <person name="Comeault A.A."/>
            <person name="Peede D."/>
            <person name="D'Agostino E.R."/>
            <person name="Pelaez J."/>
            <person name="Aguilar J.M."/>
            <person name="Haji D."/>
            <person name="Matsunaga T."/>
            <person name="Armstrong E.E."/>
            <person name="Zych M."/>
            <person name="Ogawa Y."/>
            <person name="Stamenkovic-Radak M."/>
            <person name="Jelic M."/>
            <person name="Veselinovic M.S."/>
            <person name="Tanaskovic M."/>
            <person name="Eric P."/>
            <person name="Gao J.J."/>
            <person name="Katoh T.K."/>
            <person name="Toda M.J."/>
            <person name="Watabe H."/>
            <person name="Watada M."/>
            <person name="Davis J.S."/>
            <person name="Moyle L.C."/>
            <person name="Manoli G."/>
            <person name="Bertolini E."/>
            <person name="Kostal V."/>
            <person name="Hawley R.S."/>
            <person name="Takahashi A."/>
            <person name="Jones C.D."/>
            <person name="Price D.K."/>
            <person name="Whiteman N."/>
            <person name="Kopp A."/>
            <person name="Matute D.R."/>
            <person name="Petrov D.A."/>
        </authorList>
    </citation>
    <scope>NUCLEOTIDE SEQUENCE [LARGE SCALE GENOMIC DNA]</scope>
</reference>
<evidence type="ECO:0000313" key="3">
    <source>
        <dbReference type="RefSeq" id="XP_016972781.1"/>
    </source>
</evidence>
<accession>A0A6P4EHK6</accession>
<keyword evidence="2" id="KW-1185">Reference proteome</keyword>
<dbReference type="AlphaFoldDB" id="A0A6P4EHK6"/>
<evidence type="ECO:0000313" key="2">
    <source>
        <dbReference type="Proteomes" id="UP001652680"/>
    </source>
</evidence>
<dbReference type="GeneID" id="108040060"/>
<gene>
    <name evidence="3" type="primary">LOC108040060</name>
    <name evidence="1" type="synonym">108040060</name>
</gene>
<protein>
    <submittedName>
        <fullName evidence="3">Uncharacterized protein LOC108040060</fullName>
    </submittedName>
</protein>
<dbReference type="RefSeq" id="XP_016972781.1">
    <property type="nucleotide sequence ID" value="XM_017117292.1"/>
</dbReference>
<reference evidence="1" key="3">
    <citation type="submission" date="2025-05" db="UniProtKB">
        <authorList>
            <consortium name="EnsemblMetazoa"/>
        </authorList>
    </citation>
    <scope>IDENTIFICATION</scope>
</reference>
<organism evidence="3">
    <name type="scientific">Drosophila rhopaloa</name>
    <name type="common">Fruit fly</name>
    <dbReference type="NCBI Taxonomy" id="1041015"/>
    <lineage>
        <taxon>Eukaryota</taxon>
        <taxon>Metazoa</taxon>
        <taxon>Ecdysozoa</taxon>
        <taxon>Arthropoda</taxon>
        <taxon>Hexapoda</taxon>
        <taxon>Insecta</taxon>
        <taxon>Pterygota</taxon>
        <taxon>Neoptera</taxon>
        <taxon>Endopterygota</taxon>
        <taxon>Diptera</taxon>
        <taxon>Brachycera</taxon>
        <taxon>Muscomorpha</taxon>
        <taxon>Ephydroidea</taxon>
        <taxon>Drosophilidae</taxon>
        <taxon>Drosophila</taxon>
        <taxon>Sophophora</taxon>
    </lineage>
</organism>
<reference evidence="3" key="2">
    <citation type="submission" date="2025-04" db="UniProtKB">
        <authorList>
            <consortium name="RefSeq"/>
        </authorList>
    </citation>
    <scope>IDENTIFICATION</scope>
</reference>
<proteinExistence type="predicted"/>
<evidence type="ECO:0000313" key="1">
    <source>
        <dbReference type="EnsemblMetazoa" id="XP_016972781.1"/>
    </source>
</evidence>
<sequence>MLWVRLCGIHSFHSEPSTSSSRFAEETLLKMRPSSIFKSANSVVSNSNKSVGFTTSSSTHRERVSATTLSLPFRCSMLKWNPRSCSDHLAKRPDRSFMDMSHFKLAWSVMQENGIPLTYGRNFRMAISAARHSFSVTV</sequence>
<dbReference type="EnsemblMetazoa" id="XM_017117292.2">
    <property type="protein sequence ID" value="XP_016972781.1"/>
    <property type="gene ID" value="LOC108040060"/>
</dbReference>
<name>A0A6P4EHK6_DRORH</name>